<evidence type="ECO:0008006" key="3">
    <source>
        <dbReference type="Google" id="ProtNLM"/>
    </source>
</evidence>
<comment type="caution">
    <text evidence="1">The sequence shown here is derived from an EMBL/GenBank/DDBJ whole genome shotgun (WGS) entry which is preliminary data.</text>
</comment>
<evidence type="ECO:0000313" key="1">
    <source>
        <dbReference type="EMBL" id="GAS99740.1"/>
    </source>
</evidence>
<keyword evidence="2" id="KW-1185">Reference proteome</keyword>
<dbReference type="RefSeq" id="WP_084395564.1">
    <property type="nucleotide sequence ID" value="NZ_BCSY01000137.1"/>
</dbReference>
<dbReference type="EMBL" id="BCSY01000137">
    <property type="protein sequence ID" value="GAS99740.1"/>
    <property type="molecule type" value="Genomic_DNA"/>
</dbReference>
<sequence>MNVGMDPALPFLGTEARSAGLVTKRTLRSRHRLIYRNVYLPNGVELTPVRRAIAAWLWSDRRAVLSGMSAAALLGSKWIDQEAPAELTRRGAADVDGIVVHREVLRGDEVMTVRGIPVTTPARTAFDLGRRLDRVPAVTALDALAQASGVCAHDVAALVERHRGMRGILGLREALSLMDGGAESPQETRTRLVLLDAGLRQPRTQIVVRNVYGDFVARLDMGWDEFKVGVEYDGAQHWTDPVQRTRDIDRSAELSALKWTIIRVSADLLRRRPHVLVTRVRSALRNAGCPWIGDSPECRPGAR</sequence>
<dbReference type="Gene3D" id="3.40.960.10">
    <property type="entry name" value="VSR Endonuclease"/>
    <property type="match status" value="1"/>
</dbReference>
<evidence type="ECO:0000313" key="2">
    <source>
        <dbReference type="Proteomes" id="UP000069443"/>
    </source>
</evidence>
<gene>
    <name evidence="1" type="ORF">RMCC_6705</name>
</gene>
<name>A0A117ICM1_MYCCR</name>
<organism evidence="1 2">
    <name type="scientific">Mycolicibacterium canariasense</name>
    <name type="common">Mycobacterium canariasense</name>
    <dbReference type="NCBI Taxonomy" id="228230"/>
    <lineage>
        <taxon>Bacteria</taxon>
        <taxon>Bacillati</taxon>
        <taxon>Actinomycetota</taxon>
        <taxon>Actinomycetes</taxon>
        <taxon>Mycobacteriales</taxon>
        <taxon>Mycobacteriaceae</taxon>
        <taxon>Mycolicibacterium</taxon>
    </lineage>
</organism>
<reference evidence="2" key="1">
    <citation type="journal article" date="2016" name="Genome Announc.">
        <title>Draft Genome Sequences of Five Rapidly Growing Mycobacterium Species, M. thermoresistibile, M. fortuitum subsp. acetamidolyticum, M. canariasense, M. brisbanense, and M. novocastrense.</title>
        <authorList>
            <person name="Katahira K."/>
            <person name="Ogura Y."/>
            <person name="Gotoh Y."/>
            <person name="Hayashi T."/>
        </authorList>
    </citation>
    <scope>NUCLEOTIDE SEQUENCE [LARGE SCALE GENOMIC DNA]</scope>
    <source>
        <strain evidence="2">JCM15298</strain>
    </source>
</reference>
<protein>
    <recommendedName>
        <fullName evidence="3">DUF559 domain-containing protein</fullName>
    </recommendedName>
</protein>
<dbReference type="InterPro" id="IPR011335">
    <property type="entry name" value="Restrct_endonuc-II-like"/>
</dbReference>
<dbReference type="STRING" id="228230.RMCC_6705"/>
<dbReference type="AlphaFoldDB" id="A0A117ICM1"/>
<accession>A0A117ICM1</accession>
<reference evidence="2" key="2">
    <citation type="submission" date="2016-02" db="EMBL/GenBank/DDBJ databases">
        <title>Draft genome sequence of five rapidly growing Mycobacterium species.</title>
        <authorList>
            <person name="Katahira K."/>
            <person name="Gotou Y."/>
            <person name="Iida K."/>
            <person name="Ogura Y."/>
            <person name="Hayashi T."/>
        </authorList>
    </citation>
    <scope>NUCLEOTIDE SEQUENCE [LARGE SCALE GENOMIC DNA]</scope>
    <source>
        <strain evidence="2">JCM15298</strain>
    </source>
</reference>
<dbReference type="Proteomes" id="UP000069443">
    <property type="component" value="Unassembled WGS sequence"/>
</dbReference>
<dbReference type="SUPFAM" id="SSF52980">
    <property type="entry name" value="Restriction endonuclease-like"/>
    <property type="match status" value="1"/>
</dbReference>
<proteinExistence type="predicted"/>